<evidence type="ECO:0000256" key="1">
    <source>
        <dbReference type="ARBA" id="ARBA00038158"/>
    </source>
</evidence>
<sequence>MAFPGQPNQLPDPDAEARDAAAWAESLLKVERGGVLLVDHDEDDEDDLASVTSLKASILDYRRENGRTYHRFSDGNYFLPNDALEQERLDIANHLWALVWNGQLCMCPKKDGAKRVLDLGTGTGIWASDFADEHPDAMVLGVDLSPIQPEYVPPNCKFEIDDFERDWTWSEPFDLIFARNMCGAVRDWERVISQAFDNLEPGGYFEIHDNVYPIQCDDGTLTEDMALFKWSALLVEAAEIINRPLTMTPRLPAMMEAAGFEDVTIIREKMPASPWSNDPYLREIGIWTQASLLPGIEGIAMALFTRVLGWRAADVLTLCSQVRRDAKNLNIHAYWYGFAIYGRKPMPRKGD</sequence>
<organism evidence="2 3">
    <name type="scientific">Colletotrichum sojae</name>
    <dbReference type="NCBI Taxonomy" id="2175907"/>
    <lineage>
        <taxon>Eukaryota</taxon>
        <taxon>Fungi</taxon>
        <taxon>Dikarya</taxon>
        <taxon>Ascomycota</taxon>
        <taxon>Pezizomycotina</taxon>
        <taxon>Sordariomycetes</taxon>
        <taxon>Hypocreomycetidae</taxon>
        <taxon>Glomerellales</taxon>
        <taxon>Glomerellaceae</taxon>
        <taxon>Colletotrichum</taxon>
        <taxon>Colletotrichum orchidearum species complex</taxon>
    </lineage>
</organism>
<dbReference type="PANTHER" id="PTHR43591">
    <property type="entry name" value="METHYLTRANSFERASE"/>
    <property type="match status" value="1"/>
</dbReference>
<evidence type="ECO:0000313" key="2">
    <source>
        <dbReference type="EMBL" id="KAF6801043.1"/>
    </source>
</evidence>
<proteinExistence type="inferred from homology"/>
<name>A0A8H6MN23_9PEZI</name>
<evidence type="ECO:0000313" key="3">
    <source>
        <dbReference type="Proteomes" id="UP000652219"/>
    </source>
</evidence>
<dbReference type="GO" id="GO:0032259">
    <property type="term" value="P:methylation"/>
    <property type="evidence" value="ECO:0007669"/>
    <property type="project" value="UniProtKB-KW"/>
</dbReference>
<dbReference type="EMBL" id="WIGN01000297">
    <property type="protein sequence ID" value="KAF6801043.1"/>
    <property type="molecule type" value="Genomic_DNA"/>
</dbReference>
<dbReference type="SUPFAM" id="SSF53335">
    <property type="entry name" value="S-adenosyl-L-methionine-dependent methyltransferases"/>
    <property type="match status" value="1"/>
</dbReference>
<dbReference type="CDD" id="cd02440">
    <property type="entry name" value="AdoMet_MTases"/>
    <property type="match status" value="1"/>
</dbReference>
<accession>A0A8H6MN23</accession>
<comment type="caution">
    <text evidence="2">The sequence shown here is derived from an EMBL/GenBank/DDBJ whole genome shotgun (WGS) entry which is preliminary data.</text>
</comment>
<gene>
    <name evidence="2" type="ORF">CSOJ01_12045</name>
</gene>
<comment type="similarity">
    <text evidence="1">Belongs to the methyltransferase superfamily. LaeA methyltransferase family.</text>
</comment>
<dbReference type="AlphaFoldDB" id="A0A8H6MN23"/>
<dbReference type="Gene3D" id="3.40.50.150">
    <property type="entry name" value="Vaccinia Virus protein VP39"/>
    <property type="match status" value="1"/>
</dbReference>
<protein>
    <submittedName>
        <fullName evidence="2">Methyltransferase domain-containing protein</fullName>
    </submittedName>
</protein>
<dbReference type="Pfam" id="PF13489">
    <property type="entry name" value="Methyltransf_23"/>
    <property type="match status" value="1"/>
</dbReference>
<keyword evidence="3" id="KW-1185">Reference proteome</keyword>
<keyword evidence="2" id="KW-0489">Methyltransferase</keyword>
<reference evidence="2 3" key="1">
    <citation type="journal article" date="2020" name="Phytopathology">
        <title>Genome Sequence Resources of Colletotrichum truncatum, C. plurivorum, C. musicola, and C. sojae: Four Species Pathogenic to Soybean (Glycine max).</title>
        <authorList>
            <person name="Rogerio F."/>
            <person name="Boufleur T.R."/>
            <person name="Ciampi-Guillardi M."/>
            <person name="Sukno S.A."/>
            <person name="Thon M.R."/>
            <person name="Massola Junior N.S."/>
            <person name="Baroncelli R."/>
        </authorList>
    </citation>
    <scope>NUCLEOTIDE SEQUENCE [LARGE SCALE GENOMIC DNA]</scope>
    <source>
        <strain evidence="2 3">LFN0009</strain>
    </source>
</reference>
<dbReference type="InterPro" id="IPR029063">
    <property type="entry name" value="SAM-dependent_MTases_sf"/>
</dbReference>
<dbReference type="Proteomes" id="UP000652219">
    <property type="component" value="Unassembled WGS sequence"/>
</dbReference>
<dbReference type="PANTHER" id="PTHR43591:SF31">
    <property type="entry name" value="LAEA-LIKE, PUTATIVE (AFU_ORTHOLOGUE AFUA_8G01930)-RELATED"/>
    <property type="match status" value="1"/>
</dbReference>
<dbReference type="GO" id="GO:0008168">
    <property type="term" value="F:methyltransferase activity"/>
    <property type="evidence" value="ECO:0007669"/>
    <property type="project" value="UniProtKB-KW"/>
</dbReference>
<keyword evidence="2" id="KW-0808">Transferase</keyword>